<dbReference type="InterPro" id="IPR027417">
    <property type="entry name" value="P-loop_NTPase"/>
</dbReference>
<name>A0A8H7IRL4_9PEZI</name>
<feature type="region of interest" description="Disordered" evidence="1">
    <location>
        <begin position="1"/>
        <end position="52"/>
    </location>
</feature>
<dbReference type="PANTHER" id="PTHR46411">
    <property type="entry name" value="FAMILY ATPASE, PUTATIVE-RELATED"/>
    <property type="match status" value="1"/>
</dbReference>
<evidence type="ECO:0000313" key="3">
    <source>
        <dbReference type="EMBL" id="KAF9630311.1"/>
    </source>
</evidence>
<dbReference type="InterPro" id="IPR003959">
    <property type="entry name" value="ATPase_AAA_core"/>
</dbReference>
<proteinExistence type="predicted"/>
<evidence type="ECO:0000256" key="1">
    <source>
        <dbReference type="SAM" id="MobiDB-lite"/>
    </source>
</evidence>
<dbReference type="SMART" id="SM00382">
    <property type="entry name" value="AAA"/>
    <property type="match status" value="1"/>
</dbReference>
<dbReference type="Gene3D" id="3.40.50.300">
    <property type="entry name" value="P-loop containing nucleotide triphosphate hydrolases"/>
    <property type="match status" value="1"/>
</dbReference>
<organism evidence="3 4">
    <name type="scientific">Lasiodiplodia theobromae</name>
    <dbReference type="NCBI Taxonomy" id="45133"/>
    <lineage>
        <taxon>Eukaryota</taxon>
        <taxon>Fungi</taxon>
        <taxon>Dikarya</taxon>
        <taxon>Ascomycota</taxon>
        <taxon>Pezizomycotina</taxon>
        <taxon>Dothideomycetes</taxon>
        <taxon>Dothideomycetes incertae sedis</taxon>
        <taxon>Botryosphaeriales</taxon>
        <taxon>Botryosphaeriaceae</taxon>
        <taxon>Lasiodiplodia</taxon>
    </lineage>
</organism>
<reference evidence="3" key="2">
    <citation type="journal article" date="2018" name="DNA Res.">
        <title>Comparative genome and transcriptome analyses reveal adaptations to opportunistic infections in woody plant degrading pathogens of Botryosphaeriaceae.</title>
        <authorList>
            <person name="Yan J.Y."/>
            <person name="Zhao W.S."/>
            <person name="Chen Z."/>
            <person name="Xing Q.K."/>
            <person name="Zhang W."/>
            <person name="Chethana K.W.T."/>
            <person name="Xue M.F."/>
            <person name="Xu J.P."/>
            <person name="Phillips A.J.L."/>
            <person name="Wang Y."/>
            <person name="Liu J.H."/>
            <person name="Liu M."/>
            <person name="Zhou Y."/>
            <person name="Jayawardena R.S."/>
            <person name="Manawasinghe I.S."/>
            <person name="Huang J.B."/>
            <person name="Qiao G.H."/>
            <person name="Fu C.Y."/>
            <person name="Guo F.F."/>
            <person name="Dissanayake A.J."/>
            <person name="Peng Y.L."/>
            <person name="Hyde K.D."/>
            <person name="Li X.H."/>
        </authorList>
    </citation>
    <scope>NUCLEOTIDE SEQUENCE</scope>
    <source>
        <strain evidence="3">CSS-01s</strain>
    </source>
</reference>
<dbReference type="InterPro" id="IPR003593">
    <property type="entry name" value="AAA+_ATPase"/>
</dbReference>
<reference evidence="3" key="1">
    <citation type="submission" date="2016-08" db="EMBL/GenBank/DDBJ databases">
        <authorList>
            <person name="Yan J."/>
        </authorList>
    </citation>
    <scope>NUCLEOTIDE SEQUENCE</scope>
    <source>
        <strain evidence="3">CSS-01s</strain>
    </source>
</reference>
<accession>A0A8H7IRL4</accession>
<feature type="compositionally biased region" description="Polar residues" evidence="1">
    <location>
        <begin position="31"/>
        <end position="42"/>
    </location>
</feature>
<dbReference type="PANTHER" id="PTHR46411:SF4">
    <property type="entry name" value="AAA+ ATPASE DOMAIN-CONTAINING PROTEIN"/>
    <property type="match status" value="1"/>
</dbReference>
<dbReference type="Pfam" id="PF23232">
    <property type="entry name" value="AAA_lid_13"/>
    <property type="match status" value="1"/>
</dbReference>
<comment type="caution">
    <text evidence="3">The sequence shown here is derived from an EMBL/GenBank/DDBJ whole genome shotgun (WGS) entry which is preliminary data.</text>
</comment>
<dbReference type="Proteomes" id="UP000627934">
    <property type="component" value="Unassembled WGS sequence"/>
</dbReference>
<dbReference type="GO" id="GO:0005524">
    <property type="term" value="F:ATP binding"/>
    <property type="evidence" value="ECO:0007669"/>
    <property type="project" value="InterPro"/>
</dbReference>
<dbReference type="Pfam" id="PF00004">
    <property type="entry name" value="AAA"/>
    <property type="match status" value="1"/>
</dbReference>
<dbReference type="SUPFAM" id="SSF52540">
    <property type="entry name" value="P-loop containing nucleoside triphosphate hydrolases"/>
    <property type="match status" value="1"/>
</dbReference>
<dbReference type="InterPro" id="IPR056599">
    <property type="entry name" value="AAA_lid_fung"/>
</dbReference>
<dbReference type="GO" id="GO:0016887">
    <property type="term" value="F:ATP hydrolysis activity"/>
    <property type="evidence" value="ECO:0007669"/>
    <property type="project" value="InterPro"/>
</dbReference>
<feature type="compositionally biased region" description="Polar residues" evidence="1">
    <location>
        <begin position="1"/>
        <end position="13"/>
    </location>
</feature>
<protein>
    <recommendedName>
        <fullName evidence="2">AAA+ ATPase domain-containing protein</fullName>
    </recommendedName>
</protein>
<feature type="domain" description="AAA+ ATPase" evidence="2">
    <location>
        <begin position="534"/>
        <end position="661"/>
    </location>
</feature>
<sequence length="786" mass="89231">MASAGSPTETTTVEHPIIRAGTPAVEGPKQTKVNESVVSDATASEKLKSDQDQANEFSDAIVYKEEYLQSNDGHVVHVEDVDPKTGGRNGLRKESRVLEVVDVYFTPSAEKPKDGLLPVSVKGQSYIRVVSPTVISALRHVVNYYPSQDLSGETVTIYEPYSVVVHHEEELKEYRDWFAPDNPATATASDSCSNRLTYNHVGVLLDYVNSKIGAAVRAERERNARGYTSPDMEWLAFKPGTDVYYDHDADGKWSPYVIKKFRPRMQNGHVIDYSVHLWNLDIDSDRPELLGLNTISTSLSYTGPDVELFGRTIFPCSAFPDGKTILGKERDELRKFFEDRGRMFVQLLKRGCYQFEGTSITQPIKTYNGLVMVDAQQWISDRHAYRWARQIDLDEEPGPPAARSPLCDCARCLAVVGNEPSKLIFESYDRIVHQKRKTLTDHQYFLCSRYIEAFLFKTREWVALDVSGFKAPVFDKKMINDLVLAQDTKDMIVDLTKLFVEEKGTHGEQADATTSGSLLDMSAWSADFVKGKGEGLIFLLHGKPGVGKTYTAECVAALTERPLLSLTCADIGTHPEMVEASLRRWFSIAQNWGAIMLIDEADVFMEQRKVQDLVRNNLVAGFLRALEYYQGILFLTTNRVGTFDEAFISRIHITIHYANFTDESRAEVWESFFRKLQSEREGKVKILEETRDYVTEREVRELEWNGREIRNAFQIAVALAQVENDCDARGRIQIKRKHIRSTVNMSRNFKSYLKELYQKDETQRAAAWGHRYDAFGQSSANEGNFM</sequence>
<dbReference type="EMBL" id="MDYX01000040">
    <property type="protein sequence ID" value="KAF9630311.1"/>
    <property type="molecule type" value="Genomic_DNA"/>
</dbReference>
<dbReference type="AlphaFoldDB" id="A0A8H7IRL4"/>
<gene>
    <name evidence="3" type="ORF">BFW01_g873</name>
</gene>
<evidence type="ECO:0000313" key="4">
    <source>
        <dbReference type="Proteomes" id="UP000627934"/>
    </source>
</evidence>
<evidence type="ECO:0000259" key="2">
    <source>
        <dbReference type="SMART" id="SM00382"/>
    </source>
</evidence>